<protein>
    <submittedName>
        <fullName evidence="2">Uncharacterized protein LOC105071405 isoform X4</fullName>
    </submittedName>
</protein>
<sequence>MKNYLHCSKCPTSVRKNHEKSTCPITFGKNGHSLDMKAADEKLFLQARSFLRWNGDSYATCHQAKACILLSGNHF</sequence>
<gene>
    <name evidence="2" type="primary">LOC105071405</name>
</gene>
<reference evidence="2" key="1">
    <citation type="submission" date="2025-08" db="UniProtKB">
        <authorList>
            <consortium name="RefSeq"/>
        </authorList>
    </citation>
    <scope>IDENTIFICATION</scope>
    <source>
        <tissue evidence="2">Blood</tissue>
    </source>
</reference>
<proteinExistence type="predicted"/>
<name>A0AC58PF18_CAMBA</name>
<evidence type="ECO:0000313" key="1">
    <source>
        <dbReference type="Proteomes" id="UP001732780"/>
    </source>
</evidence>
<dbReference type="RefSeq" id="XP_074208629.1">
    <property type="nucleotide sequence ID" value="XM_074352528.1"/>
</dbReference>
<dbReference type="Proteomes" id="UP001732780">
    <property type="component" value="Chromosome 24"/>
</dbReference>
<keyword evidence="1" id="KW-1185">Reference proteome</keyword>
<evidence type="ECO:0000313" key="2">
    <source>
        <dbReference type="RefSeq" id="XP_074208629.1"/>
    </source>
</evidence>
<accession>A0AC58PF18</accession>
<organism evidence="1 2">
    <name type="scientific">Camelus bactrianus</name>
    <name type="common">Bactrian camel</name>
    <dbReference type="NCBI Taxonomy" id="9837"/>
    <lineage>
        <taxon>Eukaryota</taxon>
        <taxon>Metazoa</taxon>
        <taxon>Chordata</taxon>
        <taxon>Craniata</taxon>
        <taxon>Vertebrata</taxon>
        <taxon>Euteleostomi</taxon>
        <taxon>Mammalia</taxon>
        <taxon>Eutheria</taxon>
        <taxon>Laurasiatheria</taxon>
        <taxon>Artiodactyla</taxon>
        <taxon>Tylopoda</taxon>
        <taxon>Camelidae</taxon>
        <taxon>Camelus</taxon>
    </lineage>
</organism>